<dbReference type="InterPro" id="IPR000305">
    <property type="entry name" value="GIY-YIG_endonuc"/>
</dbReference>
<feature type="domain" description="GIY-YIG" evidence="1">
    <location>
        <begin position="132"/>
        <end position="216"/>
    </location>
</feature>
<gene>
    <name evidence="2" type="ORF">BS297_00970</name>
</gene>
<dbReference type="EMBL" id="MRBO01000021">
    <property type="protein sequence ID" value="KAB2587283.1"/>
    <property type="molecule type" value="Genomic_DNA"/>
</dbReference>
<dbReference type="Gene3D" id="3.40.1440.10">
    <property type="entry name" value="GIY-YIG endonuclease"/>
    <property type="match status" value="1"/>
</dbReference>
<dbReference type="InterPro" id="IPR035901">
    <property type="entry name" value="GIY-YIG_endonuc_sf"/>
</dbReference>
<accession>A0A5N5EBG6</accession>
<dbReference type="Proteomes" id="UP000325576">
    <property type="component" value="Unassembled WGS sequence"/>
</dbReference>
<name>A0A5N5EBG6_RHOER</name>
<comment type="caution">
    <text evidence="2">The sequence shown here is derived from an EMBL/GenBank/DDBJ whole genome shotgun (WGS) entry which is preliminary data.</text>
</comment>
<dbReference type="Pfam" id="PF01541">
    <property type="entry name" value="GIY-YIG"/>
    <property type="match status" value="1"/>
</dbReference>
<evidence type="ECO:0000313" key="2">
    <source>
        <dbReference type="EMBL" id="KAB2587283.1"/>
    </source>
</evidence>
<reference evidence="2 3" key="1">
    <citation type="journal article" date="2017" name="Poromechanics V (2013)">
        <title>Genomic Characterization of the Arsenic-Tolerant Actinobacterium, &lt;i&gt;Rhodococcus erythropolis&lt;/i&gt; S43.</title>
        <authorList>
            <person name="Retamal-Morales G."/>
            <person name="Mehnert M."/>
            <person name="Schwabe R."/>
            <person name="Tischler D."/>
            <person name="Schloemann M."/>
            <person name="Levican G.J."/>
        </authorList>
    </citation>
    <scope>NUCLEOTIDE SEQUENCE [LARGE SCALE GENOMIC DNA]</scope>
    <source>
        <strain evidence="2 3">S43</strain>
    </source>
</reference>
<evidence type="ECO:0000259" key="1">
    <source>
        <dbReference type="PROSITE" id="PS50164"/>
    </source>
</evidence>
<organism evidence="2 3">
    <name type="scientific">Rhodococcus erythropolis</name>
    <name type="common">Arthrobacter picolinophilus</name>
    <dbReference type="NCBI Taxonomy" id="1833"/>
    <lineage>
        <taxon>Bacteria</taxon>
        <taxon>Bacillati</taxon>
        <taxon>Actinomycetota</taxon>
        <taxon>Actinomycetes</taxon>
        <taxon>Mycobacteriales</taxon>
        <taxon>Nocardiaceae</taxon>
        <taxon>Rhodococcus</taxon>
        <taxon>Rhodococcus erythropolis group</taxon>
    </lineage>
</organism>
<dbReference type="SMART" id="SM00465">
    <property type="entry name" value="GIYc"/>
    <property type="match status" value="1"/>
</dbReference>
<sequence>MPKFYVYITDRLHEDQNFGLSHERVFTEIYDAESKADVKELVLKDFDYMPKVREKMTSKVPAGERFITSIHELNDYWYDIWLTPHKCRECLNAYTKIEKAKFRMGGSPEFCSSECQKQYNIRFEATTVDSYNTATVYMIIHKPSGKKYIGVTTRWLMQRWWEHIKAQSGSPFHQLIQASSITDFTFEVLEVFKPSEHDPYEREAIYIKQYDAVELGLNSVGGHNKEVAN</sequence>
<protein>
    <recommendedName>
        <fullName evidence="1">GIY-YIG domain-containing protein</fullName>
    </recommendedName>
</protein>
<dbReference type="SUPFAM" id="SSF82771">
    <property type="entry name" value="GIY-YIG endonuclease"/>
    <property type="match status" value="1"/>
</dbReference>
<dbReference type="PROSITE" id="PS50164">
    <property type="entry name" value="GIY_YIG"/>
    <property type="match status" value="1"/>
</dbReference>
<proteinExistence type="predicted"/>
<evidence type="ECO:0000313" key="3">
    <source>
        <dbReference type="Proteomes" id="UP000325576"/>
    </source>
</evidence>
<dbReference type="AlphaFoldDB" id="A0A5N5EBG6"/>